<comment type="caution">
    <text evidence="6">The sequence shown here is derived from an EMBL/GenBank/DDBJ whole genome shotgun (WGS) entry which is preliminary data.</text>
</comment>
<dbReference type="EMBL" id="JARWAK010000019">
    <property type="protein sequence ID" value="MDR5868424.1"/>
    <property type="molecule type" value="Genomic_DNA"/>
</dbReference>
<dbReference type="Gene3D" id="1.10.357.10">
    <property type="entry name" value="Tetracycline Repressor, domain 2"/>
    <property type="match status" value="1"/>
</dbReference>
<dbReference type="SUPFAM" id="SSF46689">
    <property type="entry name" value="Homeodomain-like"/>
    <property type="match status" value="1"/>
</dbReference>
<evidence type="ECO:0000313" key="7">
    <source>
        <dbReference type="Proteomes" id="UP001264519"/>
    </source>
</evidence>
<reference evidence="6 7" key="1">
    <citation type="submission" date="2023-04" db="EMBL/GenBank/DDBJ databases">
        <title>A long-awaited taxogenomic arrangement of the family Halomonadaceae.</title>
        <authorList>
            <person name="De La Haba R."/>
            <person name="Chuvochina M."/>
            <person name="Wittouck S."/>
            <person name="Arahal D.R."/>
            <person name="Sanchez-Porro C."/>
            <person name="Hugenholtz P."/>
            <person name="Ventosa A."/>
        </authorList>
    </citation>
    <scope>NUCLEOTIDE SEQUENCE [LARGE SCALE GENOMIC DNA]</scope>
    <source>
        <strain evidence="6 7">DSM 23530</strain>
    </source>
</reference>
<name>A0ABU1G655_9GAMM</name>
<evidence type="ECO:0000259" key="5">
    <source>
        <dbReference type="PROSITE" id="PS50977"/>
    </source>
</evidence>
<evidence type="ECO:0000256" key="2">
    <source>
        <dbReference type="ARBA" id="ARBA00023125"/>
    </source>
</evidence>
<keyword evidence="7" id="KW-1185">Reference proteome</keyword>
<keyword evidence="3" id="KW-0804">Transcription</keyword>
<feature type="DNA-binding region" description="H-T-H motif" evidence="4">
    <location>
        <begin position="32"/>
        <end position="51"/>
    </location>
</feature>
<gene>
    <name evidence="6" type="ORF">QC818_16690</name>
</gene>
<evidence type="ECO:0000256" key="4">
    <source>
        <dbReference type="PROSITE-ProRule" id="PRU00335"/>
    </source>
</evidence>
<protein>
    <submittedName>
        <fullName evidence="6">TetR/AcrR family transcriptional regulator</fullName>
    </submittedName>
</protein>
<dbReference type="PRINTS" id="PR00455">
    <property type="entry name" value="HTHTETR"/>
</dbReference>
<dbReference type="Proteomes" id="UP001264519">
    <property type="component" value="Unassembled WGS sequence"/>
</dbReference>
<feature type="domain" description="HTH tetR-type" evidence="5">
    <location>
        <begin position="9"/>
        <end position="69"/>
    </location>
</feature>
<dbReference type="PANTHER" id="PTHR47506:SF7">
    <property type="entry name" value="TRANSCRIPTIONAL REGULATORY PROTEIN"/>
    <property type="match status" value="1"/>
</dbReference>
<sequence length="182" mass="19927">MPWSADHKVRTRHRILEAAATLFTHHGFTEASIDDVMRHAGLTRGAFYAHFASKGELHAESLLHAARSQAHRLEGVAPRELAPGYLSQAHRQGEAINCPLACLVSDVAQQDKRVRDTYTRLFAGFVARCQDADASSPDRERTLQRAVALIGGMAIARTLSDDTLAEEVLAACRAQVSPEDDD</sequence>
<dbReference type="Pfam" id="PF00440">
    <property type="entry name" value="TetR_N"/>
    <property type="match status" value="1"/>
</dbReference>
<evidence type="ECO:0000256" key="1">
    <source>
        <dbReference type="ARBA" id="ARBA00023015"/>
    </source>
</evidence>
<dbReference type="InterPro" id="IPR009057">
    <property type="entry name" value="Homeodomain-like_sf"/>
</dbReference>
<keyword evidence="2 4" id="KW-0238">DNA-binding</keyword>
<dbReference type="InterPro" id="IPR036271">
    <property type="entry name" value="Tet_transcr_reg_TetR-rel_C_sf"/>
</dbReference>
<organism evidence="6 7">
    <name type="scientific">Halomonas koreensis</name>
    <dbReference type="NCBI Taxonomy" id="245385"/>
    <lineage>
        <taxon>Bacteria</taxon>
        <taxon>Pseudomonadati</taxon>
        <taxon>Pseudomonadota</taxon>
        <taxon>Gammaproteobacteria</taxon>
        <taxon>Oceanospirillales</taxon>
        <taxon>Halomonadaceae</taxon>
        <taxon>Halomonas</taxon>
    </lineage>
</organism>
<dbReference type="SUPFAM" id="SSF48498">
    <property type="entry name" value="Tetracyclin repressor-like, C-terminal domain"/>
    <property type="match status" value="1"/>
</dbReference>
<dbReference type="InterPro" id="IPR023772">
    <property type="entry name" value="DNA-bd_HTH_TetR-type_CS"/>
</dbReference>
<dbReference type="InterPro" id="IPR001647">
    <property type="entry name" value="HTH_TetR"/>
</dbReference>
<dbReference type="PANTHER" id="PTHR47506">
    <property type="entry name" value="TRANSCRIPTIONAL REGULATORY PROTEIN"/>
    <property type="match status" value="1"/>
</dbReference>
<evidence type="ECO:0000256" key="3">
    <source>
        <dbReference type="ARBA" id="ARBA00023163"/>
    </source>
</evidence>
<keyword evidence="1" id="KW-0805">Transcription regulation</keyword>
<proteinExistence type="predicted"/>
<dbReference type="PROSITE" id="PS01081">
    <property type="entry name" value="HTH_TETR_1"/>
    <property type="match status" value="1"/>
</dbReference>
<dbReference type="Gene3D" id="1.10.10.60">
    <property type="entry name" value="Homeodomain-like"/>
    <property type="match status" value="1"/>
</dbReference>
<dbReference type="RefSeq" id="WP_309653999.1">
    <property type="nucleotide sequence ID" value="NZ_JARWAK010000019.1"/>
</dbReference>
<accession>A0ABU1G655</accession>
<dbReference type="PROSITE" id="PS50977">
    <property type="entry name" value="HTH_TETR_2"/>
    <property type="match status" value="1"/>
</dbReference>
<evidence type="ECO:0000313" key="6">
    <source>
        <dbReference type="EMBL" id="MDR5868424.1"/>
    </source>
</evidence>